<proteinExistence type="predicted"/>
<reference evidence="3 4" key="1">
    <citation type="submission" date="2024-01" db="EMBL/GenBank/DDBJ databases">
        <title>The genome of the rayed Mediterranean limpet Patella caerulea (Linnaeus, 1758).</title>
        <authorList>
            <person name="Anh-Thu Weber A."/>
            <person name="Halstead-Nussloch G."/>
        </authorList>
    </citation>
    <scope>NUCLEOTIDE SEQUENCE [LARGE SCALE GENOMIC DNA]</scope>
    <source>
        <strain evidence="3">AATW-2023a</strain>
        <tissue evidence="3">Whole specimen</tissue>
    </source>
</reference>
<gene>
    <name evidence="3" type="ORF">SNE40_000647</name>
</gene>
<sequence>MEDRENGRSIKEFPDNILLNIFSHLSIKDLTHVAVVCKTWHRVSLDDFLWRDIFQRDWKIKKSITIAPGKLYWKNEYKRLVYHTPARESQNIQHHKDQVLHVSFSHNGLLFATCSKDGTFKVWTSDHPCKLQFQYDMKEFHWKYTQFSQFNMSDSLLLVSGVHFGESSTSGEIAVFSIHDNFELQCRMINKPYDVFGTWYNDTHLLSGSLYWTGDLNSCSALWLNMVLASQAIETEDESVVMRLFKFHNQNASSIRTIMIANCYSEQQRFFLKQRKIMFQHVNECSMCKAKYYLSTAPSCMNDSMDSEDFNRLNENTNQRDLCREESKLLVEPHDADNEPLIDVIKTMLNGTIEYKNEYRQAVERMNENHSSRELDGQKIKTDTANEIKKTVRIDNDLDIEIDECSCSSKKMMMENQSTADCDKFNLSDTQLFDSDHYLCDKLLIFTLGSEAYTPHQIGIKRIPALGTAKKMKDSRGNRILPSVSDNNQGLDRTYDKADHTFEMGGHIIGMCLSPDQRFLYVNCRPWPRNYRIEKPLEPPPLAQEIDIHVIDLERMIEVGTMLKSHKAYTANDECFFIFLDVSDEYVSSGAEDKHGYIWDRHYGICLNKFQHNDVVNSVAFNPIDPEMLVSVSDDNFIKVWRSRNWFHQQKNVQSATSNSLSAQNSFKDISQKLDPIDNDSLEMSD</sequence>
<comment type="caution">
    <text evidence="3">The sequence shown here is derived from an EMBL/GenBank/DDBJ whole genome shotgun (WGS) entry which is preliminary data.</text>
</comment>
<feature type="repeat" description="WD" evidence="1">
    <location>
        <begin position="92"/>
        <end position="123"/>
    </location>
</feature>
<evidence type="ECO:0000313" key="4">
    <source>
        <dbReference type="Proteomes" id="UP001347796"/>
    </source>
</evidence>
<dbReference type="PROSITE" id="PS50082">
    <property type="entry name" value="WD_REPEATS_2"/>
    <property type="match status" value="2"/>
</dbReference>
<dbReference type="PROSITE" id="PS50294">
    <property type="entry name" value="WD_REPEATS_REGION"/>
    <property type="match status" value="2"/>
</dbReference>
<dbReference type="InterPro" id="IPR036322">
    <property type="entry name" value="WD40_repeat_dom_sf"/>
</dbReference>
<dbReference type="Pfam" id="PF12937">
    <property type="entry name" value="F-box-like"/>
    <property type="match status" value="1"/>
</dbReference>
<name>A0AAN8KKA6_PATCE</name>
<dbReference type="PROSITE" id="PS50181">
    <property type="entry name" value="FBOX"/>
    <property type="match status" value="1"/>
</dbReference>
<dbReference type="InterPro" id="IPR042508">
    <property type="entry name" value="FBXW5"/>
</dbReference>
<dbReference type="SMART" id="SM00320">
    <property type="entry name" value="WD40"/>
    <property type="match status" value="3"/>
</dbReference>
<dbReference type="PANTHER" id="PTHR20995">
    <property type="entry name" value="F-BOX/WD REPEAT-CONTAINING PROTEIN 5"/>
    <property type="match status" value="1"/>
</dbReference>
<feature type="repeat" description="WD" evidence="1">
    <location>
        <begin position="609"/>
        <end position="641"/>
    </location>
</feature>
<dbReference type="SUPFAM" id="SSF81383">
    <property type="entry name" value="F-box domain"/>
    <property type="match status" value="1"/>
</dbReference>
<dbReference type="SUPFAM" id="SSF50978">
    <property type="entry name" value="WD40 repeat-like"/>
    <property type="match status" value="1"/>
</dbReference>
<dbReference type="GO" id="GO:0016567">
    <property type="term" value="P:protein ubiquitination"/>
    <property type="evidence" value="ECO:0007669"/>
    <property type="project" value="InterPro"/>
</dbReference>
<dbReference type="InterPro" id="IPR001810">
    <property type="entry name" value="F-box_dom"/>
</dbReference>
<evidence type="ECO:0000259" key="2">
    <source>
        <dbReference type="PROSITE" id="PS50181"/>
    </source>
</evidence>
<protein>
    <recommendedName>
        <fullName evidence="2">F-box domain-containing protein</fullName>
    </recommendedName>
</protein>
<dbReference type="GO" id="GO:0080008">
    <property type="term" value="C:Cul4-RING E3 ubiquitin ligase complex"/>
    <property type="evidence" value="ECO:0007669"/>
    <property type="project" value="InterPro"/>
</dbReference>
<dbReference type="EMBL" id="JAZGQO010000001">
    <property type="protein sequence ID" value="KAK6195167.1"/>
    <property type="molecule type" value="Genomic_DNA"/>
</dbReference>
<dbReference type="AlphaFoldDB" id="A0AAN8KKA6"/>
<accession>A0AAN8KKA6</accession>
<dbReference type="InterPro" id="IPR001680">
    <property type="entry name" value="WD40_rpt"/>
</dbReference>
<evidence type="ECO:0000313" key="3">
    <source>
        <dbReference type="EMBL" id="KAK6195167.1"/>
    </source>
</evidence>
<dbReference type="InterPro" id="IPR015943">
    <property type="entry name" value="WD40/YVTN_repeat-like_dom_sf"/>
</dbReference>
<dbReference type="SMART" id="SM00256">
    <property type="entry name" value="FBOX"/>
    <property type="match status" value="1"/>
</dbReference>
<dbReference type="PANTHER" id="PTHR20995:SF17">
    <property type="entry name" value="F-BOX_WD REPEAT-CONTAINING PROTEIN 5"/>
    <property type="match status" value="1"/>
</dbReference>
<keyword evidence="4" id="KW-1185">Reference proteome</keyword>
<dbReference type="InterPro" id="IPR036047">
    <property type="entry name" value="F-box-like_dom_sf"/>
</dbReference>
<evidence type="ECO:0000256" key="1">
    <source>
        <dbReference type="PROSITE-ProRule" id="PRU00221"/>
    </source>
</evidence>
<organism evidence="3 4">
    <name type="scientific">Patella caerulea</name>
    <name type="common">Rayed Mediterranean limpet</name>
    <dbReference type="NCBI Taxonomy" id="87958"/>
    <lineage>
        <taxon>Eukaryota</taxon>
        <taxon>Metazoa</taxon>
        <taxon>Spiralia</taxon>
        <taxon>Lophotrochozoa</taxon>
        <taxon>Mollusca</taxon>
        <taxon>Gastropoda</taxon>
        <taxon>Patellogastropoda</taxon>
        <taxon>Patelloidea</taxon>
        <taxon>Patellidae</taxon>
        <taxon>Patella</taxon>
    </lineage>
</organism>
<dbReference type="Proteomes" id="UP001347796">
    <property type="component" value="Unassembled WGS sequence"/>
</dbReference>
<dbReference type="Gene3D" id="1.20.1280.50">
    <property type="match status" value="1"/>
</dbReference>
<keyword evidence="1" id="KW-0853">WD repeat</keyword>
<dbReference type="GO" id="GO:0019005">
    <property type="term" value="C:SCF ubiquitin ligase complex"/>
    <property type="evidence" value="ECO:0007669"/>
    <property type="project" value="InterPro"/>
</dbReference>
<dbReference type="Gene3D" id="2.130.10.10">
    <property type="entry name" value="YVTN repeat-like/Quinoprotein amine dehydrogenase"/>
    <property type="match status" value="2"/>
</dbReference>
<dbReference type="Pfam" id="PF00400">
    <property type="entry name" value="WD40"/>
    <property type="match status" value="2"/>
</dbReference>
<feature type="domain" description="F-box" evidence="2">
    <location>
        <begin position="7"/>
        <end position="53"/>
    </location>
</feature>